<name>A0ABP0ESG4_9RICK</name>
<accession>A0ABP0ESG4</accession>
<gene>
    <name evidence="1" type="ORF">CAXC1_220016</name>
</gene>
<keyword evidence="2" id="KW-1185">Reference proteome</keyword>
<sequence length="143" mass="16678">MSLNNILYHYWKQLHSKQKPPSMEQIISDDILEIWQHCFIMSIKMASNKLIYKYTHLGDEIVSAYKKELDPEHDSPPLVSSDPEILSGAFDEVMYYQNPIIEDKKILYSNSGIVKYDQCFLPLHSKDKNTYNIIGGMQYKIVS</sequence>
<dbReference type="Proteomes" id="UP001314181">
    <property type="component" value="Unassembled WGS sequence"/>
</dbReference>
<organism evidence="1 2">
    <name type="scientific">Candidatus Xenohaliotis californiensis</name>
    <dbReference type="NCBI Taxonomy" id="84677"/>
    <lineage>
        <taxon>Bacteria</taxon>
        <taxon>Pseudomonadati</taxon>
        <taxon>Pseudomonadota</taxon>
        <taxon>Alphaproteobacteria</taxon>
        <taxon>Rickettsiales</taxon>
        <taxon>Anaplasmataceae</taxon>
        <taxon>Candidatus Xenohaliotis</taxon>
    </lineage>
</organism>
<protein>
    <recommendedName>
        <fullName evidence="3">PAS domain-containing protein</fullName>
    </recommendedName>
</protein>
<evidence type="ECO:0008006" key="3">
    <source>
        <dbReference type="Google" id="ProtNLM"/>
    </source>
</evidence>
<proteinExistence type="predicted"/>
<dbReference type="EMBL" id="CAWVOK010000014">
    <property type="protein sequence ID" value="CAK8162694.1"/>
    <property type="molecule type" value="Genomic_DNA"/>
</dbReference>
<dbReference type="RefSeq" id="WP_338363765.1">
    <property type="nucleotide sequence ID" value="NZ_CAWVOK010000014.1"/>
</dbReference>
<evidence type="ECO:0000313" key="2">
    <source>
        <dbReference type="Proteomes" id="UP001314181"/>
    </source>
</evidence>
<reference evidence="1 2" key="1">
    <citation type="submission" date="2024-01" db="EMBL/GenBank/DDBJ databases">
        <authorList>
            <person name="Kunselman E."/>
        </authorList>
    </citation>
    <scope>NUCLEOTIDE SEQUENCE [LARGE SCALE GENOMIC DNA]</scope>
    <source>
        <strain evidence="1">2 abalone samples</strain>
    </source>
</reference>
<evidence type="ECO:0000313" key="1">
    <source>
        <dbReference type="EMBL" id="CAK8162694.1"/>
    </source>
</evidence>
<comment type="caution">
    <text evidence="1">The sequence shown here is derived from an EMBL/GenBank/DDBJ whole genome shotgun (WGS) entry which is preliminary data.</text>
</comment>